<keyword evidence="2 6" id="KW-0808">Transferase</keyword>
<dbReference type="GO" id="GO:0005524">
    <property type="term" value="F:ATP binding"/>
    <property type="evidence" value="ECO:0007669"/>
    <property type="project" value="UniProtKB-KW"/>
</dbReference>
<dbReference type="CDD" id="cd13970">
    <property type="entry name" value="ABC1_ADCK3"/>
    <property type="match status" value="1"/>
</dbReference>
<dbReference type="InterPro" id="IPR004147">
    <property type="entry name" value="ABC1_dom"/>
</dbReference>
<dbReference type="RefSeq" id="WP_181233543.1">
    <property type="nucleotide sequence ID" value="NZ_PVNL01000042.1"/>
</dbReference>
<evidence type="ECO:0000259" key="5">
    <source>
        <dbReference type="Pfam" id="PF03109"/>
    </source>
</evidence>
<evidence type="ECO:0000256" key="2">
    <source>
        <dbReference type="ARBA" id="ARBA00022679"/>
    </source>
</evidence>
<gene>
    <name evidence="6" type="primary">ubiB_2</name>
    <name evidence="6" type="ORF">ENSA7_18850</name>
</gene>
<name>A0A2S9YT40_9BACT</name>
<dbReference type="InterPro" id="IPR034646">
    <property type="entry name" value="ADCK3_dom"/>
</dbReference>
<evidence type="ECO:0000256" key="3">
    <source>
        <dbReference type="ARBA" id="ARBA00022741"/>
    </source>
</evidence>
<dbReference type="AlphaFoldDB" id="A0A2S9YT40"/>
<evidence type="ECO:0000256" key="4">
    <source>
        <dbReference type="ARBA" id="ARBA00022840"/>
    </source>
</evidence>
<keyword evidence="4" id="KW-0067">ATP-binding</keyword>
<protein>
    <recommendedName>
        <fullName evidence="5">ABC1 atypical kinase-like domain-containing protein</fullName>
    </recommendedName>
</protein>
<feature type="domain" description="ABC1 atypical kinase-like" evidence="5">
    <location>
        <begin position="92"/>
        <end position="324"/>
    </location>
</feature>
<dbReference type="EMBL" id="PVNL01000042">
    <property type="protein sequence ID" value="PRQ08263.1"/>
    <property type="molecule type" value="Genomic_DNA"/>
</dbReference>
<evidence type="ECO:0000313" key="6">
    <source>
        <dbReference type="EMBL" id="PRQ08263.1"/>
    </source>
</evidence>
<evidence type="ECO:0000313" key="7">
    <source>
        <dbReference type="Proteomes" id="UP000238823"/>
    </source>
</evidence>
<reference evidence="6 7" key="1">
    <citation type="submission" date="2018-03" db="EMBL/GenBank/DDBJ databases">
        <title>Draft Genome Sequences of the Obligatory Marine Myxobacteria Enhygromyxa salina SWB007.</title>
        <authorList>
            <person name="Poehlein A."/>
            <person name="Moghaddam J.A."/>
            <person name="Harms H."/>
            <person name="Alanjari M."/>
            <person name="Koenig G.M."/>
            <person name="Daniel R."/>
            <person name="Schaeberle T.F."/>
        </authorList>
    </citation>
    <scope>NUCLEOTIDE SEQUENCE [LARGE SCALE GENOMIC DNA]</scope>
    <source>
        <strain evidence="6 7">SWB007</strain>
    </source>
</reference>
<dbReference type="GO" id="GO:0016740">
    <property type="term" value="F:transferase activity"/>
    <property type="evidence" value="ECO:0007669"/>
    <property type="project" value="UniProtKB-KW"/>
</dbReference>
<comment type="caution">
    <text evidence="6">The sequence shown here is derived from an EMBL/GenBank/DDBJ whole genome shotgun (WGS) entry which is preliminary data.</text>
</comment>
<accession>A0A2S9YT40</accession>
<dbReference type="InterPro" id="IPR011009">
    <property type="entry name" value="Kinase-like_dom_sf"/>
</dbReference>
<dbReference type="Proteomes" id="UP000238823">
    <property type="component" value="Unassembled WGS sequence"/>
</dbReference>
<comment type="similarity">
    <text evidence="1">Belongs to the protein kinase superfamily. ADCK protein kinase family.</text>
</comment>
<dbReference type="InterPro" id="IPR051409">
    <property type="entry name" value="Atypical_kinase_ADCK"/>
</dbReference>
<dbReference type="PANTHER" id="PTHR43851">
    <property type="match status" value="1"/>
</dbReference>
<dbReference type="SUPFAM" id="SSF56112">
    <property type="entry name" value="Protein kinase-like (PK-like)"/>
    <property type="match status" value="1"/>
</dbReference>
<proteinExistence type="inferred from homology"/>
<keyword evidence="3" id="KW-0547">Nucleotide-binding</keyword>
<evidence type="ECO:0000256" key="1">
    <source>
        <dbReference type="ARBA" id="ARBA00009670"/>
    </source>
</evidence>
<sequence>MSGFRTGRAGRLARLGGLAARVGGAAASALGTRISSGRDAALEALHRRTAEQLFETMGEMKGLPMKVGQILSFMDGVVPPEYQGIYAELLSRLQVNAQPLGWDPMRALLEAELGRPYTEAFASFETEPIAAASIGQVYRARLPDGRAVAVKIQYPDIGKAVTSDLRNAGSIARTIQAIVPNVQTGVMVQDFLERIGEECDYRREAANMATFAARWADDERVLIPAVYEPLCTERVLVTELMAGQHLDEVVATADDARRTAIGEVLFRFVFRSLLRHGMFNADPHPGNFLFPGDARVVFLDFGCVQYFDEDSRAAFGRVIEAILDGREGDSLWAVLADALEFPDDTSAPLRGIIESYVRYCFEPVLAPQPYRYTRDYTTRLAQVTLEAKLTVAKNLLKIGWREPKRHGLVLLSRILFGMNSLLAALEAEADWRSLLREA</sequence>
<organism evidence="6 7">
    <name type="scientific">Enhygromyxa salina</name>
    <dbReference type="NCBI Taxonomy" id="215803"/>
    <lineage>
        <taxon>Bacteria</taxon>
        <taxon>Pseudomonadati</taxon>
        <taxon>Myxococcota</taxon>
        <taxon>Polyangia</taxon>
        <taxon>Nannocystales</taxon>
        <taxon>Nannocystaceae</taxon>
        <taxon>Enhygromyxa</taxon>
    </lineage>
</organism>
<dbReference type="PANTHER" id="PTHR43851:SF3">
    <property type="entry name" value="COENZYME Q8"/>
    <property type="match status" value="1"/>
</dbReference>
<dbReference type="Pfam" id="PF03109">
    <property type="entry name" value="ABC1"/>
    <property type="match status" value="1"/>
</dbReference>